<comment type="caution">
    <text evidence="2">The sequence shown here is derived from an EMBL/GenBank/DDBJ whole genome shotgun (WGS) entry which is preliminary data.</text>
</comment>
<dbReference type="SMART" id="SM00530">
    <property type="entry name" value="HTH_XRE"/>
    <property type="match status" value="1"/>
</dbReference>
<keyword evidence="3" id="KW-1185">Reference proteome</keyword>
<evidence type="ECO:0000313" key="3">
    <source>
        <dbReference type="Proteomes" id="UP000037043"/>
    </source>
</evidence>
<organism evidence="2 3">
    <name type="scientific">Clostridium homopropionicum DSM 5847</name>
    <dbReference type="NCBI Taxonomy" id="1121318"/>
    <lineage>
        <taxon>Bacteria</taxon>
        <taxon>Bacillati</taxon>
        <taxon>Bacillota</taxon>
        <taxon>Clostridia</taxon>
        <taxon>Eubacteriales</taxon>
        <taxon>Clostridiaceae</taxon>
        <taxon>Clostridium</taxon>
    </lineage>
</organism>
<sequence>MNENLKNLRLENGESEKDIAALLNISVSEYIDKEKGIISTTNGEKKKLAEFYEVDLEKFKN</sequence>
<dbReference type="Gene3D" id="1.10.260.40">
    <property type="entry name" value="lambda repressor-like DNA-binding domains"/>
    <property type="match status" value="1"/>
</dbReference>
<name>A0A0L6Z9Q7_9CLOT</name>
<dbReference type="Proteomes" id="UP000037043">
    <property type="component" value="Unassembled WGS sequence"/>
</dbReference>
<proteinExistence type="predicted"/>
<evidence type="ECO:0000259" key="1">
    <source>
        <dbReference type="PROSITE" id="PS50943"/>
    </source>
</evidence>
<dbReference type="InterPro" id="IPR010982">
    <property type="entry name" value="Lambda_DNA-bd_dom_sf"/>
</dbReference>
<dbReference type="CDD" id="cd00093">
    <property type="entry name" value="HTH_XRE"/>
    <property type="match status" value="1"/>
</dbReference>
<dbReference type="PROSITE" id="PS50943">
    <property type="entry name" value="HTH_CROC1"/>
    <property type="match status" value="1"/>
</dbReference>
<gene>
    <name evidence="2" type="ORF">CLHOM_17880</name>
</gene>
<dbReference type="AlphaFoldDB" id="A0A0L6Z9Q7"/>
<dbReference type="STRING" id="36844.SAMN04488501_102206"/>
<dbReference type="InterPro" id="IPR001387">
    <property type="entry name" value="Cro/C1-type_HTH"/>
</dbReference>
<dbReference type="Pfam" id="PF01381">
    <property type="entry name" value="HTH_3"/>
    <property type="match status" value="1"/>
</dbReference>
<dbReference type="RefSeq" id="WP_052221335.1">
    <property type="nucleotide sequence ID" value="NZ_LHUR01000022.1"/>
</dbReference>
<dbReference type="EMBL" id="LHUR01000022">
    <property type="protein sequence ID" value="KOA19699.1"/>
    <property type="molecule type" value="Genomic_DNA"/>
</dbReference>
<feature type="domain" description="HTH cro/C1-type" evidence="1">
    <location>
        <begin position="5"/>
        <end position="59"/>
    </location>
</feature>
<reference evidence="3" key="1">
    <citation type="submission" date="2015-08" db="EMBL/GenBank/DDBJ databases">
        <title>Genome sequence of the strict anaerobe Clostridium homopropionicum LuHBu1 (DSM 5847T).</title>
        <authorList>
            <person name="Poehlein A."/>
            <person name="Beck M."/>
            <person name="Schiel-Bengelsdorf B."/>
            <person name="Bengelsdorf F.R."/>
            <person name="Daniel R."/>
            <person name="Duerre P."/>
        </authorList>
    </citation>
    <scope>NUCLEOTIDE SEQUENCE [LARGE SCALE GENOMIC DNA]</scope>
    <source>
        <strain evidence="3">DSM 5847</strain>
    </source>
</reference>
<evidence type="ECO:0000313" key="2">
    <source>
        <dbReference type="EMBL" id="KOA19699.1"/>
    </source>
</evidence>
<dbReference type="GO" id="GO:0003677">
    <property type="term" value="F:DNA binding"/>
    <property type="evidence" value="ECO:0007669"/>
    <property type="project" value="InterPro"/>
</dbReference>
<protein>
    <submittedName>
        <fullName evidence="2">Helix-turn-helix domain protein</fullName>
    </submittedName>
</protein>
<dbReference type="PATRIC" id="fig|1121318.3.peg.1804"/>
<dbReference type="SUPFAM" id="SSF47413">
    <property type="entry name" value="lambda repressor-like DNA-binding domains"/>
    <property type="match status" value="1"/>
</dbReference>
<accession>A0A0L6Z9Q7</accession>